<comment type="caution">
    <text evidence="2">The sequence shown here is derived from an EMBL/GenBank/DDBJ whole genome shotgun (WGS) entry which is preliminary data.</text>
</comment>
<dbReference type="Proteomes" id="UP000604046">
    <property type="component" value="Unassembled WGS sequence"/>
</dbReference>
<evidence type="ECO:0000256" key="1">
    <source>
        <dbReference type="SAM" id="MobiDB-lite"/>
    </source>
</evidence>
<evidence type="ECO:0000313" key="3">
    <source>
        <dbReference type="Proteomes" id="UP000604046"/>
    </source>
</evidence>
<accession>A0A812VH09</accession>
<feature type="compositionally biased region" description="Pro residues" evidence="1">
    <location>
        <begin position="186"/>
        <end position="196"/>
    </location>
</feature>
<proteinExistence type="predicted"/>
<feature type="compositionally biased region" description="Polar residues" evidence="1">
    <location>
        <begin position="202"/>
        <end position="215"/>
    </location>
</feature>
<name>A0A812VH09_9DINO</name>
<dbReference type="EMBL" id="CAJNDS010002852">
    <property type="protein sequence ID" value="CAE7619495.1"/>
    <property type="molecule type" value="Genomic_DNA"/>
</dbReference>
<evidence type="ECO:0000313" key="2">
    <source>
        <dbReference type="EMBL" id="CAE7619495.1"/>
    </source>
</evidence>
<feature type="region of interest" description="Disordered" evidence="1">
    <location>
        <begin position="182"/>
        <end position="215"/>
    </location>
</feature>
<reference evidence="2" key="1">
    <citation type="submission" date="2021-02" db="EMBL/GenBank/DDBJ databases">
        <authorList>
            <person name="Dougan E. K."/>
            <person name="Rhodes N."/>
            <person name="Thang M."/>
            <person name="Chan C."/>
        </authorList>
    </citation>
    <scope>NUCLEOTIDE SEQUENCE</scope>
</reference>
<protein>
    <submittedName>
        <fullName evidence="2">Uncharacterized protein</fullName>
    </submittedName>
</protein>
<keyword evidence="3" id="KW-1185">Reference proteome</keyword>
<sequence>MANVDIFLGLADTEVNKAVSWLEDARHMPATSGFSPAQWLWHWLSSSPAFAPLTEAAEKMDTVFGFGSDDWAFHWVEEMEKAASNPSTSASQTTPAHAAFDSQWPHFPNGHRSLGLAPADLLRAHVWLDEAASFDGTSGWKEDDWLRFWMEQDSAFDTLIQRAREAGHGWNIGQWLWLWVSQSDRPQPPPAPPLNTVPPFSTGRTPSHSASTTKR</sequence>
<organism evidence="2 3">
    <name type="scientific">Symbiodinium natans</name>
    <dbReference type="NCBI Taxonomy" id="878477"/>
    <lineage>
        <taxon>Eukaryota</taxon>
        <taxon>Sar</taxon>
        <taxon>Alveolata</taxon>
        <taxon>Dinophyceae</taxon>
        <taxon>Suessiales</taxon>
        <taxon>Symbiodiniaceae</taxon>
        <taxon>Symbiodinium</taxon>
    </lineage>
</organism>
<gene>
    <name evidence="2" type="ORF">SNAT2548_LOCUS35208</name>
</gene>
<dbReference type="AlphaFoldDB" id="A0A812VH09"/>